<dbReference type="InterPro" id="IPR052052">
    <property type="entry name" value="Polysaccharide_Lyase_9"/>
</dbReference>
<comment type="caution">
    <text evidence="5">The sequence shown here is derived from an EMBL/GenBank/DDBJ whole genome shotgun (WGS) entry which is preliminary data.</text>
</comment>
<evidence type="ECO:0000256" key="4">
    <source>
        <dbReference type="SAM" id="SignalP"/>
    </source>
</evidence>
<accession>A0AAD3H3A6</accession>
<gene>
    <name evidence="5" type="ORF">CTEN210_04989</name>
</gene>
<sequence length="579" mass="65493">MRALIILAALITSASSQSLRASIQRVETNRHLFEFSSECNYESTPKLYVSSTLGNNWNMENGWGLSPEKPFKTIQHAVDNRQPCQTIYIMEGTYRNTYFGKSLNHQNKIVNLNGVSDLKLLAYSNAKPVLEFDGPAAILGGNFDYPVSNIEIAGLEIKGPNQSISYEDAMNDRVMKRSFFNGRGIAIWAGHHIFIHDMEVYHCPASGIRVNKGDYVIISNNKVYSNTWWSSSAESAIVLAESRHIDENESIKMKLTHNTVYDNINKIPYYNKNYAWDYSPIGNKDCSSYPACEQELVDGCPWECRYGKKTQDYIIDGMGVYVTRNKDTYLHGQMELSYNTAFRNGINGVVFHRTNRGVVKQNIIYENGLVPRLDRTEQNPQDWHLNLSKSRQSYSGLVINNSEDVKLWSNNVSARYEDDYAFKLEVDGSGPPPPLAAGGNNRVCTGLVDTYLDSVVRYDDNLETCGIKYIEISCGEKCHLIQWPYKMGASYEPVDAYKNCESDCDESDCKAFSLQDDYRPGNEGKRFCFLYKESATPQPDSCANDPFNQSQPSCSYSTANGQFFITPTAKLEYNVQDLL</sequence>
<evidence type="ECO:0000313" key="5">
    <source>
        <dbReference type="EMBL" id="GFH48513.1"/>
    </source>
</evidence>
<proteinExistence type="predicted"/>
<protein>
    <recommendedName>
        <fullName evidence="7">Right handed beta helix domain-containing protein</fullName>
    </recommendedName>
</protein>
<feature type="signal peptide" evidence="4">
    <location>
        <begin position="1"/>
        <end position="16"/>
    </location>
</feature>
<dbReference type="GO" id="GO:0005576">
    <property type="term" value="C:extracellular region"/>
    <property type="evidence" value="ECO:0007669"/>
    <property type="project" value="UniProtKB-SubCell"/>
</dbReference>
<keyword evidence="2" id="KW-0964">Secreted</keyword>
<dbReference type="EMBL" id="BLLK01000028">
    <property type="protein sequence ID" value="GFH48513.1"/>
    <property type="molecule type" value="Genomic_DNA"/>
</dbReference>
<comment type="subcellular location">
    <subcellularLocation>
        <location evidence="1">Secreted</location>
    </subcellularLocation>
</comment>
<dbReference type="GO" id="GO:0016837">
    <property type="term" value="F:carbon-oxygen lyase activity, acting on polysaccharides"/>
    <property type="evidence" value="ECO:0007669"/>
    <property type="project" value="TreeGrafter"/>
</dbReference>
<dbReference type="SUPFAM" id="SSF51126">
    <property type="entry name" value="Pectin lyase-like"/>
    <property type="match status" value="1"/>
</dbReference>
<name>A0AAD3H3A6_9STRA</name>
<evidence type="ECO:0000256" key="3">
    <source>
        <dbReference type="ARBA" id="ARBA00022729"/>
    </source>
</evidence>
<dbReference type="Proteomes" id="UP001054902">
    <property type="component" value="Unassembled WGS sequence"/>
</dbReference>
<organism evidence="5 6">
    <name type="scientific">Chaetoceros tenuissimus</name>
    <dbReference type="NCBI Taxonomy" id="426638"/>
    <lineage>
        <taxon>Eukaryota</taxon>
        <taxon>Sar</taxon>
        <taxon>Stramenopiles</taxon>
        <taxon>Ochrophyta</taxon>
        <taxon>Bacillariophyta</taxon>
        <taxon>Coscinodiscophyceae</taxon>
        <taxon>Chaetocerotophycidae</taxon>
        <taxon>Chaetocerotales</taxon>
        <taxon>Chaetocerotaceae</taxon>
        <taxon>Chaetoceros</taxon>
    </lineage>
</organism>
<dbReference type="PANTHER" id="PTHR40088:SF2">
    <property type="entry name" value="SECRETED SUGAR HYDROLASE"/>
    <property type="match status" value="1"/>
</dbReference>
<evidence type="ECO:0000313" key="6">
    <source>
        <dbReference type="Proteomes" id="UP001054902"/>
    </source>
</evidence>
<reference evidence="5 6" key="1">
    <citation type="journal article" date="2021" name="Sci. Rep.">
        <title>The genome of the diatom Chaetoceros tenuissimus carries an ancient integrated fragment of an extant virus.</title>
        <authorList>
            <person name="Hongo Y."/>
            <person name="Kimura K."/>
            <person name="Takaki Y."/>
            <person name="Yoshida Y."/>
            <person name="Baba S."/>
            <person name="Kobayashi G."/>
            <person name="Nagasaki K."/>
            <person name="Hano T."/>
            <person name="Tomaru Y."/>
        </authorList>
    </citation>
    <scope>NUCLEOTIDE SEQUENCE [LARGE SCALE GENOMIC DNA]</scope>
    <source>
        <strain evidence="5 6">NIES-3715</strain>
    </source>
</reference>
<dbReference type="InterPro" id="IPR012334">
    <property type="entry name" value="Pectin_lyas_fold"/>
</dbReference>
<evidence type="ECO:0000256" key="1">
    <source>
        <dbReference type="ARBA" id="ARBA00004613"/>
    </source>
</evidence>
<dbReference type="AlphaFoldDB" id="A0AAD3H3A6"/>
<dbReference type="Gene3D" id="2.160.20.10">
    <property type="entry name" value="Single-stranded right-handed beta-helix, Pectin lyase-like"/>
    <property type="match status" value="1"/>
</dbReference>
<keyword evidence="3 4" id="KW-0732">Signal</keyword>
<keyword evidence="6" id="KW-1185">Reference proteome</keyword>
<dbReference type="InterPro" id="IPR011050">
    <property type="entry name" value="Pectin_lyase_fold/virulence"/>
</dbReference>
<evidence type="ECO:0000256" key="2">
    <source>
        <dbReference type="ARBA" id="ARBA00022525"/>
    </source>
</evidence>
<evidence type="ECO:0008006" key="7">
    <source>
        <dbReference type="Google" id="ProtNLM"/>
    </source>
</evidence>
<dbReference type="PANTHER" id="PTHR40088">
    <property type="entry name" value="PECTATE LYASE (EUROFUNG)"/>
    <property type="match status" value="1"/>
</dbReference>
<feature type="chain" id="PRO_5042109254" description="Right handed beta helix domain-containing protein" evidence="4">
    <location>
        <begin position="17"/>
        <end position="579"/>
    </location>
</feature>